<dbReference type="Pfam" id="PF10145">
    <property type="entry name" value="PhageMin_Tail"/>
    <property type="match status" value="1"/>
</dbReference>
<evidence type="ECO:0000313" key="4">
    <source>
        <dbReference type="EMBL" id="ODA67100.1"/>
    </source>
</evidence>
<dbReference type="PANTHER" id="PTHR37813:SF1">
    <property type="entry name" value="FELS-2 PROPHAGE PROTEIN"/>
    <property type="match status" value="1"/>
</dbReference>
<protein>
    <submittedName>
        <fullName evidence="4">Phage-related minor tail protein</fullName>
    </submittedName>
</protein>
<evidence type="ECO:0000256" key="2">
    <source>
        <dbReference type="SAM" id="MobiDB-lite"/>
    </source>
</evidence>
<keyword evidence="1" id="KW-1188">Viral release from host cell</keyword>
<comment type="caution">
    <text evidence="4">The sequence shown here is derived from an EMBL/GenBank/DDBJ whole genome shotgun (WGS) entry which is preliminary data.</text>
</comment>
<dbReference type="PANTHER" id="PTHR37813">
    <property type="entry name" value="FELS-2 PROPHAGE PROTEIN"/>
    <property type="match status" value="1"/>
</dbReference>
<dbReference type="InterPro" id="IPR010090">
    <property type="entry name" value="Phage_tape_meas"/>
</dbReference>
<feature type="domain" description="Phage tail tape measure protein" evidence="3">
    <location>
        <begin position="95"/>
        <end position="297"/>
    </location>
</feature>
<dbReference type="EMBL" id="MASI01000004">
    <property type="protein sequence ID" value="ODA67100.1"/>
    <property type="molecule type" value="Genomic_DNA"/>
</dbReference>
<dbReference type="AlphaFoldDB" id="A0A1E2RY73"/>
<dbReference type="NCBIfam" id="TIGR01760">
    <property type="entry name" value="tape_meas_TP901"/>
    <property type="match status" value="1"/>
</dbReference>
<keyword evidence="5" id="KW-1185">Reference proteome</keyword>
<evidence type="ECO:0000256" key="1">
    <source>
        <dbReference type="ARBA" id="ARBA00022612"/>
    </source>
</evidence>
<dbReference type="OrthoDB" id="8429573at2"/>
<reference evidence="4 5" key="1">
    <citation type="submission" date="2016-07" db="EMBL/GenBank/DDBJ databases">
        <title>Draft genome sequence of Methyloligella halotolerans C2T (VKM B-2706T=CCUG 61687T=DSM 25045T), a halotolerant polyhydroxybutyrate accumulating methylotroph.</title>
        <authorList>
            <person name="Vasilenko O.V."/>
            <person name="Doronina N.V."/>
            <person name="Poroshina M.N."/>
            <person name="Tarlachkov S.V."/>
            <person name="Trotsenko Y.A."/>
        </authorList>
    </citation>
    <scope>NUCLEOTIDE SEQUENCE [LARGE SCALE GENOMIC DNA]</scope>
    <source>
        <strain evidence="4 5">VKM B-2706</strain>
    </source>
</reference>
<evidence type="ECO:0000259" key="3">
    <source>
        <dbReference type="Pfam" id="PF10145"/>
    </source>
</evidence>
<proteinExistence type="predicted"/>
<evidence type="ECO:0000313" key="5">
    <source>
        <dbReference type="Proteomes" id="UP000095087"/>
    </source>
</evidence>
<gene>
    <name evidence="4" type="ORF">A7A08_01846</name>
</gene>
<dbReference type="STRING" id="1177755.A7A08_01846"/>
<accession>A0A1E2RY73</accession>
<dbReference type="RefSeq" id="WP_069095124.1">
    <property type="nucleotide sequence ID" value="NZ_MASI01000004.1"/>
</dbReference>
<name>A0A1E2RY73_9HYPH</name>
<organism evidence="4 5">
    <name type="scientific">Methyloligella halotolerans</name>
    <dbReference type="NCBI Taxonomy" id="1177755"/>
    <lineage>
        <taxon>Bacteria</taxon>
        <taxon>Pseudomonadati</taxon>
        <taxon>Pseudomonadota</taxon>
        <taxon>Alphaproteobacteria</taxon>
        <taxon>Hyphomicrobiales</taxon>
        <taxon>Hyphomicrobiaceae</taxon>
        <taxon>Methyloligella</taxon>
    </lineage>
</organism>
<sequence>MTDLHARAIITAVDGVSGPMAGMARKFAAMERSWSQSIGNIGAAMASTGRAMTMAVTLPAGLMLKAAADWQEGMLEWKKAEDKLADPAVYERAKQTIKSLARELPLSQVELTDLASAASRAGVAFEDVRGFVALSAKAADAFGESAADAGSMLASIKQSAGLSNDELNKLIGRMDMLENSMNVRGKELIDYHTRIGAIGRQAGFSNAEIAAMGATMRDAGIDVEQAATASKNLFKVLVGGESLPKPALAIFKRLGIDADEFAQQVQEKPIEALGMLRDRLREDLPEHQQLAALFELFKDQAAPAIALLFQNWDKYLKARKMVADEEAAQNQLNESFATTMEGLGKKLKVSRNLLTNIADVFATRWMPTIDKALERADEWMSQLEDQPRMLRAVADGVGALAVAGPAMWIVGSGLKGIGDAAGVAGRALAGLARMGIWRLTAIGAAVWGLYKVGKAVYDGWDEKLADKWTKVSEAGKKLASAIAELAGKKLPEGWDWSTLTKGFNEEILENAGKVLEGFATAFERYTKAVNALRKGDYIEALKHADQAIPSGIGPNPISSFISSFTPAPDPASAAVPIPSNIPGPPVAIPYNEPSALSTIWDSYQDAWDRFSEWMNEDPSNGPALPAQIINPPPPGSGSETAPLLRDIKGGPQMIDVTGKVKMEGAGNVRVHVTVDGPGKVTGMSAHDDGKNLQLDVGTSMPDSGAQ</sequence>
<dbReference type="Proteomes" id="UP000095087">
    <property type="component" value="Unassembled WGS sequence"/>
</dbReference>
<feature type="region of interest" description="Disordered" evidence="2">
    <location>
        <begin position="677"/>
        <end position="706"/>
    </location>
</feature>